<reference evidence="13 14" key="1">
    <citation type="submission" date="2024-02" db="EMBL/GenBank/DDBJ databases">
        <title>High-quality chromosome-scale genome assembly of Pensacola bahiagrass (Paspalum notatum Flugge var. saurae).</title>
        <authorList>
            <person name="Vega J.M."/>
            <person name="Podio M."/>
            <person name="Orjuela J."/>
            <person name="Siena L.A."/>
            <person name="Pessino S.C."/>
            <person name="Combes M.C."/>
            <person name="Mariac C."/>
            <person name="Albertini E."/>
            <person name="Pupilli F."/>
            <person name="Ortiz J.P.A."/>
            <person name="Leblanc O."/>
        </authorList>
    </citation>
    <scope>NUCLEOTIDE SEQUENCE [LARGE SCALE GENOMIC DNA]</scope>
    <source>
        <strain evidence="13">R1</strain>
        <tissue evidence="13">Leaf</tissue>
    </source>
</reference>
<dbReference type="SUPFAM" id="SSF50630">
    <property type="entry name" value="Acid proteases"/>
    <property type="match status" value="1"/>
</dbReference>
<dbReference type="Pfam" id="PF00078">
    <property type="entry name" value="RVT_1"/>
    <property type="match status" value="1"/>
</dbReference>
<accession>A0AAQ3SCN8</accession>
<dbReference type="GO" id="GO:0003723">
    <property type="term" value="F:RNA binding"/>
    <property type="evidence" value="ECO:0007669"/>
    <property type="project" value="UniProtKB-KW"/>
</dbReference>
<dbReference type="CDD" id="cd01647">
    <property type="entry name" value="RT_LTR"/>
    <property type="match status" value="1"/>
</dbReference>
<evidence type="ECO:0000313" key="13">
    <source>
        <dbReference type="EMBL" id="WVZ49643.1"/>
    </source>
</evidence>
<dbReference type="Gene3D" id="2.40.70.10">
    <property type="entry name" value="Acid Proteases"/>
    <property type="match status" value="1"/>
</dbReference>
<dbReference type="InterPro" id="IPR000477">
    <property type="entry name" value="RT_dom"/>
</dbReference>
<dbReference type="GO" id="GO:0015074">
    <property type="term" value="P:DNA integration"/>
    <property type="evidence" value="ECO:0007669"/>
    <property type="project" value="UniProtKB-KW"/>
</dbReference>
<dbReference type="InterPro" id="IPR021109">
    <property type="entry name" value="Peptidase_aspartic_dom_sf"/>
</dbReference>
<keyword evidence="10" id="KW-0511">Multifunctional enzyme</keyword>
<dbReference type="CDD" id="cd09274">
    <property type="entry name" value="RNase_HI_RT_Ty3"/>
    <property type="match status" value="1"/>
</dbReference>
<dbReference type="PANTHER" id="PTHR37984">
    <property type="entry name" value="PROTEIN CBG26694"/>
    <property type="match status" value="1"/>
</dbReference>
<evidence type="ECO:0000256" key="7">
    <source>
        <dbReference type="ARBA" id="ARBA00022884"/>
    </source>
</evidence>
<keyword evidence="9" id="KW-0695">RNA-directed DNA polymerase</keyword>
<evidence type="ECO:0000256" key="3">
    <source>
        <dbReference type="ARBA" id="ARBA00022722"/>
    </source>
</evidence>
<evidence type="ECO:0000256" key="8">
    <source>
        <dbReference type="ARBA" id="ARBA00022908"/>
    </source>
</evidence>
<gene>
    <name evidence="13" type="ORF">U9M48_000983</name>
</gene>
<keyword evidence="1" id="KW-0808">Transferase</keyword>
<dbReference type="Gene3D" id="1.10.340.70">
    <property type="match status" value="1"/>
</dbReference>
<keyword evidence="8" id="KW-0229">DNA integration</keyword>
<protein>
    <recommendedName>
        <fullName evidence="15">Reverse transcriptase</fullName>
    </recommendedName>
</protein>
<evidence type="ECO:0000256" key="10">
    <source>
        <dbReference type="ARBA" id="ARBA00023268"/>
    </source>
</evidence>
<dbReference type="PROSITE" id="PS50994">
    <property type="entry name" value="INTEGRASE"/>
    <property type="match status" value="1"/>
</dbReference>
<evidence type="ECO:0000256" key="5">
    <source>
        <dbReference type="ARBA" id="ARBA00022801"/>
    </source>
</evidence>
<dbReference type="InterPro" id="IPR050951">
    <property type="entry name" value="Retrovirus_Pol_polyprotein"/>
</dbReference>
<evidence type="ECO:0000256" key="4">
    <source>
        <dbReference type="ARBA" id="ARBA00022759"/>
    </source>
</evidence>
<dbReference type="PROSITE" id="PS50878">
    <property type="entry name" value="RT_POL"/>
    <property type="match status" value="1"/>
</dbReference>
<dbReference type="Gene3D" id="3.30.70.270">
    <property type="match status" value="2"/>
</dbReference>
<proteinExistence type="predicted"/>
<dbReference type="GO" id="GO:0004519">
    <property type="term" value="F:endonuclease activity"/>
    <property type="evidence" value="ECO:0007669"/>
    <property type="project" value="UniProtKB-KW"/>
</dbReference>
<evidence type="ECO:0000256" key="1">
    <source>
        <dbReference type="ARBA" id="ARBA00022679"/>
    </source>
</evidence>
<dbReference type="AlphaFoldDB" id="A0AAQ3SCN8"/>
<dbReference type="Pfam" id="PF08284">
    <property type="entry name" value="RVP_2"/>
    <property type="match status" value="1"/>
</dbReference>
<evidence type="ECO:0000256" key="9">
    <source>
        <dbReference type="ARBA" id="ARBA00022918"/>
    </source>
</evidence>
<feature type="domain" description="Reverse transcriptase" evidence="11">
    <location>
        <begin position="301"/>
        <end position="480"/>
    </location>
</feature>
<feature type="domain" description="Integrase catalytic" evidence="12">
    <location>
        <begin position="820"/>
        <end position="977"/>
    </location>
</feature>
<dbReference type="InterPro" id="IPR041588">
    <property type="entry name" value="Integrase_H2C2"/>
</dbReference>
<dbReference type="InterPro" id="IPR036397">
    <property type="entry name" value="RNaseH_sf"/>
</dbReference>
<keyword evidence="3" id="KW-0540">Nuclease</keyword>
<sequence>MSRKLPRRWGRRHVELIQSVRGLCVKCAEKWSRDHRCAEAVQLRAIQEVLDIFQLEEDQQSVISHQESPTEQLFHTVSLAAVSDGVSPRSMCFYGYIQHHPIRILLDSGSSRSFISASLAPQLQGIAPLLQPLSVQVANGSILSCVSQFPAISWVVQDVSFSSDLKVLPLSSYDMILGMDWLESVSPMKNHWRHKWISFVHRGSPILLQGDGCILPAGTLVQVYAMDSSLLEPPTISVPAEVQALIAEFQSVFKVPDTLPPPRACDHAIPLVAGAAPVSVLPYRYAPTLKTEIEKQISEILANGIIHPSKSPFSSSVLLVKKKDHSWRFCVDYRHLNAITVKGKYPVLVIDELLDELLGASWFSKLDLRAGFHQIRLKPGEKPKTAFQTHCGQFEFRVMAFGLTGAPGTFQSAMNTTLAPYLRRFVLVFFDDILIYSPSYESHLSHLPQVLVLLQRDQWFVKISKCSFALREISYLGHVISGKGVSTDPDKISAIASWQSPAAAKELRSFLGLPGYYRKFVPHFGTLTKPLTTLLKKHSVYVWTSDHESSFQALKHALCTAPVLALPDFSLQFAIETDACATGIGAVLLQQGHPLAYLSRALGPKSQGLSTYEKEYLAILMAVQQWRPYLQLREFIIFTDQRSLVQLTDQRLHTPWQQKVFTKMLGLQYKVIYKKGTDNRVADALSRKKFHDSQCVALSVSTPQWVQEVLASYGSDDHAKSLLTKLAIDPAAVPHFSLEAGLLRYKNRVWIGSDSSLRTKLLVACHDSAIGGHSGIPVIYSRMKKLFAWPGMKGDVQRYVRGCRIYQQSKPDRSKLPGLLQPLPVPDFAWQIISLDFVEGLPHSSIYNCILVVVDFFTKYGHFLPLWHPFTASGVAKVFIHQVYRLHGMPTAIVSDRDRIFTSQFWSELFRLVDVQLQMSSAYHPQSDGQTERLNQTLETFLRCFVNACPSKWSDWLPLAEFWYNACDHSAIGRSSS</sequence>
<dbReference type="Pfam" id="PF17921">
    <property type="entry name" value="Integrase_H2C2"/>
    <property type="match status" value="1"/>
</dbReference>
<name>A0AAQ3SCN8_PASNO</name>
<keyword evidence="5" id="KW-0378">Hydrolase</keyword>
<dbReference type="FunFam" id="3.30.70.270:FF:000020">
    <property type="entry name" value="Transposon Tf2-6 polyprotein-like Protein"/>
    <property type="match status" value="1"/>
</dbReference>
<dbReference type="InterPro" id="IPR012337">
    <property type="entry name" value="RNaseH-like_sf"/>
</dbReference>
<dbReference type="SUPFAM" id="SSF53098">
    <property type="entry name" value="Ribonuclease H-like"/>
    <property type="match status" value="1"/>
</dbReference>
<dbReference type="GO" id="GO:0006508">
    <property type="term" value="P:proteolysis"/>
    <property type="evidence" value="ECO:0007669"/>
    <property type="project" value="InterPro"/>
</dbReference>
<dbReference type="GO" id="GO:0004190">
    <property type="term" value="F:aspartic-type endopeptidase activity"/>
    <property type="evidence" value="ECO:0007669"/>
    <property type="project" value="InterPro"/>
</dbReference>
<keyword evidence="4" id="KW-0255">Endonuclease</keyword>
<evidence type="ECO:0000256" key="6">
    <source>
        <dbReference type="ARBA" id="ARBA00022842"/>
    </source>
</evidence>
<keyword evidence="7" id="KW-0694">RNA-binding</keyword>
<dbReference type="InterPro" id="IPR001584">
    <property type="entry name" value="Integrase_cat-core"/>
</dbReference>
<keyword evidence="2" id="KW-0548">Nucleotidyltransferase</keyword>
<dbReference type="InterPro" id="IPR001969">
    <property type="entry name" value="Aspartic_peptidase_AS"/>
</dbReference>
<dbReference type="Gene3D" id="3.30.420.10">
    <property type="entry name" value="Ribonuclease H-like superfamily/Ribonuclease H"/>
    <property type="match status" value="1"/>
</dbReference>
<dbReference type="CDD" id="cd00303">
    <property type="entry name" value="retropepsin_like"/>
    <property type="match status" value="1"/>
</dbReference>
<evidence type="ECO:0000313" key="14">
    <source>
        <dbReference type="Proteomes" id="UP001341281"/>
    </source>
</evidence>
<dbReference type="Pfam" id="PF17919">
    <property type="entry name" value="RT_RNaseH_2"/>
    <property type="match status" value="1"/>
</dbReference>
<dbReference type="SUPFAM" id="SSF56672">
    <property type="entry name" value="DNA/RNA polymerases"/>
    <property type="match status" value="1"/>
</dbReference>
<dbReference type="EMBL" id="CP144745">
    <property type="protein sequence ID" value="WVZ49643.1"/>
    <property type="molecule type" value="Genomic_DNA"/>
</dbReference>
<dbReference type="InterPro" id="IPR043128">
    <property type="entry name" value="Rev_trsase/Diguanyl_cyclase"/>
</dbReference>
<dbReference type="Proteomes" id="UP001341281">
    <property type="component" value="Chromosome 01"/>
</dbReference>
<evidence type="ECO:0000259" key="12">
    <source>
        <dbReference type="PROSITE" id="PS50994"/>
    </source>
</evidence>
<dbReference type="InterPro" id="IPR041577">
    <property type="entry name" value="RT_RNaseH_2"/>
</dbReference>
<evidence type="ECO:0008006" key="15">
    <source>
        <dbReference type="Google" id="ProtNLM"/>
    </source>
</evidence>
<organism evidence="13 14">
    <name type="scientific">Paspalum notatum var. saurae</name>
    <dbReference type="NCBI Taxonomy" id="547442"/>
    <lineage>
        <taxon>Eukaryota</taxon>
        <taxon>Viridiplantae</taxon>
        <taxon>Streptophyta</taxon>
        <taxon>Embryophyta</taxon>
        <taxon>Tracheophyta</taxon>
        <taxon>Spermatophyta</taxon>
        <taxon>Magnoliopsida</taxon>
        <taxon>Liliopsida</taxon>
        <taxon>Poales</taxon>
        <taxon>Poaceae</taxon>
        <taxon>PACMAD clade</taxon>
        <taxon>Panicoideae</taxon>
        <taxon>Andropogonodae</taxon>
        <taxon>Paspaleae</taxon>
        <taxon>Paspalinae</taxon>
        <taxon>Paspalum</taxon>
    </lineage>
</organism>
<dbReference type="InterPro" id="IPR043502">
    <property type="entry name" value="DNA/RNA_pol_sf"/>
</dbReference>
<keyword evidence="14" id="KW-1185">Reference proteome</keyword>
<evidence type="ECO:0000259" key="11">
    <source>
        <dbReference type="PROSITE" id="PS50878"/>
    </source>
</evidence>
<dbReference type="Gene3D" id="3.10.10.10">
    <property type="entry name" value="HIV Type 1 Reverse Transcriptase, subunit A, domain 1"/>
    <property type="match status" value="1"/>
</dbReference>
<evidence type="ECO:0000256" key="2">
    <source>
        <dbReference type="ARBA" id="ARBA00022695"/>
    </source>
</evidence>
<dbReference type="GO" id="GO:0003964">
    <property type="term" value="F:RNA-directed DNA polymerase activity"/>
    <property type="evidence" value="ECO:0007669"/>
    <property type="project" value="UniProtKB-KW"/>
</dbReference>
<dbReference type="PANTHER" id="PTHR37984:SF5">
    <property type="entry name" value="PROTEIN NYNRIN-LIKE"/>
    <property type="match status" value="1"/>
</dbReference>
<keyword evidence="6" id="KW-0460">Magnesium</keyword>
<dbReference type="PROSITE" id="PS00141">
    <property type="entry name" value="ASP_PROTEASE"/>
    <property type="match status" value="1"/>
</dbReference>